<dbReference type="Gene3D" id="3.30.980.40">
    <property type="match status" value="1"/>
</dbReference>
<keyword evidence="7" id="KW-0159">Chromosome partition</keyword>
<gene>
    <name evidence="18" type="ORF">F4Y08_03165</name>
</gene>
<evidence type="ECO:0000256" key="2">
    <source>
        <dbReference type="ARBA" id="ARBA00006474"/>
    </source>
</evidence>
<evidence type="ECO:0000256" key="5">
    <source>
        <dbReference type="ARBA" id="ARBA00022692"/>
    </source>
</evidence>
<keyword evidence="6 14" id="KW-0547">Nucleotide-binding</keyword>
<dbReference type="InterPro" id="IPR027417">
    <property type="entry name" value="P-loop_NTPase"/>
</dbReference>
<feature type="transmembrane region" description="Helical" evidence="16">
    <location>
        <begin position="149"/>
        <end position="171"/>
    </location>
</feature>
<evidence type="ECO:0000256" key="1">
    <source>
        <dbReference type="ARBA" id="ARBA00004651"/>
    </source>
</evidence>
<dbReference type="Pfam" id="PF01580">
    <property type="entry name" value="FtsK_SpoIIIE"/>
    <property type="match status" value="1"/>
</dbReference>
<comment type="subunit">
    <text evidence="13">Homohexamer. Forms a ring that surrounds DNA.</text>
</comment>
<feature type="transmembrane region" description="Helical" evidence="16">
    <location>
        <begin position="28"/>
        <end position="48"/>
    </location>
</feature>
<keyword evidence="10" id="KW-0238">DNA-binding</keyword>
<dbReference type="Gene3D" id="3.40.50.300">
    <property type="entry name" value="P-loop containing nucleotide triphosphate hydrolases"/>
    <property type="match status" value="1"/>
</dbReference>
<feature type="region of interest" description="Disordered" evidence="15">
    <location>
        <begin position="713"/>
        <end position="864"/>
    </location>
</feature>
<dbReference type="GO" id="GO:0005886">
    <property type="term" value="C:plasma membrane"/>
    <property type="evidence" value="ECO:0007669"/>
    <property type="project" value="UniProtKB-SubCell"/>
</dbReference>
<feature type="transmembrane region" description="Helical" evidence="16">
    <location>
        <begin position="60"/>
        <end position="83"/>
    </location>
</feature>
<keyword evidence="8 14" id="KW-0067">ATP-binding</keyword>
<accession>A0A6B1DPG5</accession>
<keyword evidence="3" id="KW-1003">Cell membrane</keyword>
<evidence type="ECO:0000256" key="11">
    <source>
        <dbReference type="ARBA" id="ARBA00023136"/>
    </source>
</evidence>
<feature type="compositionally biased region" description="Basic and acidic residues" evidence="15">
    <location>
        <begin position="748"/>
        <end position="761"/>
    </location>
</feature>
<dbReference type="InterPro" id="IPR041027">
    <property type="entry name" value="FtsK_alpha"/>
</dbReference>
<dbReference type="SUPFAM" id="SSF52540">
    <property type="entry name" value="P-loop containing nucleoside triphosphate hydrolases"/>
    <property type="match status" value="1"/>
</dbReference>
<dbReference type="PANTHER" id="PTHR22683:SF41">
    <property type="entry name" value="DNA TRANSLOCASE FTSK"/>
    <property type="match status" value="1"/>
</dbReference>
<dbReference type="GO" id="GO:0003677">
    <property type="term" value="F:DNA binding"/>
    <property type="evidence" value="ECO:0007669"/>
    <property type="project" value="UniProtKB-KW"/>
</dbReference>
<evidence type="ECO:0000256" key="8">
    <source>
        <dbReference type="ARBA" id="ARBA00022840"/>
    </source>
</evidence>
<sequence length="926" mass="101349">MAQRTPTKRKSAASPWQALLASLYSPRLAGTVLVMVAVLTQLSFMSLTRGRLTDMWIGSLQSLVGVAAWGLPAVIGFLGFWIIVRAMEYQPMPRWHKPAGVVLLYLCLVVGLTLMPDPLVGDLAQALSPSLPSAGGWIGYRSGTHLEEALGLAGAWTVLVGLVLAGGWMVVPEWLERQWWRAVARTRAWWEQLGRVDRREREHAPWPETRLYRVWQRMSRHRVDLEPLRRVYGRVWFAYVHWLERMRTPRTAPLEHGSPTVETVAVPARPPAVREGAAMPSAERSGLPEGGVEQAWSLPDINQLLYSRERIEEDDDRVRKMGTLIQDTLELFGVPASFEGAYTGSAVTQYLIKPGFIERSDTRGYVRRTKVKVSKITSLRDDLALAAAAASVRIEAPIPGTSYVGIEIPNAVINSVNLRDLVVSDAFLSMNASLPLALGEDVKGQPIVADLARMPHLLIAGATGTGKSVCINAIITTLLLSHTPETLRFLMVDPKMVELSAYNRIPHMLKPVVTDVEQAEAVLEWCVAEMTARYQLLNVERVRDIHRYNQRRIEEGEPPMPFIVAIIDEMADLMMSAPQQVEQAVCRLAQMARAVGIHLIIATQRPSVDVITGLIKANFPARIAFAVSSQIDSRVIIDEAGAERLLGNGDMLFVAPDAQRVGRVQGTWVSDPEIAGVIDHWEAEANLWEPGAFPATSGTESGWTVENHEELVSTPVDLSPLDRAPLPPAGKPEPEPDPGQEIGPQRRSGREPESAAVERLRQIVSTGQAAAAESSGPGLSEDASGMKGGASGKVGSDRPNRESSPSHTVPQEPPASRSESVPSTVSSRQGSDRAGEQSDVGATDSDRNEPDSAPVSPAPESKEGLYLRALDEAKGLKVLSANVLQRRLQLGRNGVFEILQRMLDEGAIDEDDLDSRTFVELVRRQA</sequence>
<dbReference type="PANTHER" id="PTHR22683">
    <property type="entry name" value="SPORULATION PROTEIN RELATED"/>
    <property type="match status" value="1"/>
</dbReference>
<organism evidence="18">
    <name type="scientific">Caldilineaceae bacterium SB0662_bin_9</name>
    <dbReference type="NCBI Taxonomy" id="2605258"/>
    <lineage>
        <taxon>Bacteria</taxon>
        <taxon>Bacillati</taxon>
        <taxon>Chloroflexota</taxon>
        <taxon>Caldilineae</taxon>
        <taxon>Caldilineales</taxon>
        <taxon>Caldilineaceae</taxon>
    </lineage>
</organism>
<reference evidence="18" key="1">
    <citation type="submission" date="2019-09" db="EMBL/GenBank/DDBJ databases">
        <title>Characterisation of the sponge microbiome using genome-centric metagenomics.</title>
        <authorList>
            <person name="Engelberts J.P."/>
            <person name="Robbins S.J."/>
            <person name="De Goeij J.M."/>
            <person name="Aranda M."/>
            <person name="Bell S.C."/>
            <person name="Webster N.S."/>
        </authorList>
    </citation>
    <scope>NUCLEOTIDE SEQUENCE</scope>
    <source>
        <strain evidence="18">SB0662_bin_9</strain>
    </source>
</reference>
<dbReference type="GO" id="GO:0051301">
    <property type="term" value="P:cell division"/>
    <property type="evidence" value="ECO:0007669"/>
    <property type="project" value="UniProtKB-KW"/>
</dbReference>
<name>A0A6B1DPG5_9CHLR</name>
<protein>
    <recommendedName>
        <fullName evidence="17">FtsK domain-containing protein</fullName>
    </recommendedName>
</protein>
<evidence type="ECO:0000256" key="4">
    <source>
        <dbReference type="ARBA" id="ARBA00022618"/>
    </source>
</evidence>
<dbReference type="PROSITE" id="PS50901">
    <property type="entry name" value="FTSK"/>
    <property type="match status" value="1"/>
</dbReference>
<evidence type="ECO:0000256" key="10">
    <source>
        <dbReference type="ARBA" id="ARBA00023125"/>
    </source>
</evidence>
<feature type="binding site" evidence="14">
    <location>
        <begin position="461"/>
        <end position="468"/>
    </location>
    <ligand>
        <name>ATP</name>
        <dbReference type="ChEBI" id="CHEBI:30616"/>
    </ligand>
</feature>
<evidence type="ECO:0000259" key="17">
    <source>
        <dbReference type="PROSITE" id="PS50901"/>
    </source>
</evidence>
<dbReference type="InterPro" id="IPR003593">
    <property type="entry name" value="AAA+_ATPase"/>
</dbReference>
<feature type="compositionally biased region" description="Low complexity" evidence="15">
    <location>
        <begin position="816"/>
        <end position="828"/>
    </location>
</feature>
<evidence type="ECO:0000256" key="7">
    <source>
        <dbReference type="ARBA" id="ARBA00022829"/>
    </source>
</evidence>
<comment type="caution">
    <text evidence="18">The sequence shown here is derived from an EMBL/GenBank/DDBJ whole genome shotgun (WGS) entry which is preliminary data.</text>
</comment>
<comment type="similarity">
    <text evidence="2">Belongs to the FtsK/SpoIIIE/SftA family.</text>
</comment>
<dbReference type="InterPro" id="IPR002543">
    <property type="entry name" value="FtsK_dom"/>
</dbReference>
<evidence type="ECO:0000256" key="13">
    <source>
        <dbReference type="ARBA" id="ARBA00025923"/>
    </source>
</evidence>
<evidence type="ECO:0000256" key="16">
    <source>
        <dbReference type="SAM" id="Phobius"/>
    </source>
</evidence>
<dbReference type="InterPro" id="IPR050206">
    <property type="entry name" value="FtsK/SpoIIIE/SftA"/>
</dbReference>
<dbReference type="SMART" id="SM00382">
    <property type="entry name" value="AAA"/>
    <property type="match status" value="1"/>
</dbReference>
<comment type="subcellular location">
    <subcellularLocation>
        <location evidence="1">Cell membrane</location>
        <topology evidence="1">Multi-pass membrane protein</topology>
    </subcellularLocation>
</comment>
<keyword evidence="11 16" id="KW-0472">Membrane</keyword>
<dbReference type="GO" id="GO:0007059">
    <property type="term" value="P:chromosome segregation"/>
    <property type="evidence" value="ECO:0007669"/>
    <property type="project" value="UniProtKB-KW"/>
</dbReference>
<keyword evidence="4" id="KW-0132">Cell division</keyword>
<keyword evidence="9 16" id="KW-1133">Transmembrane helix</keyword>
<evidence type="ECO:0000256" key="3">
    <source>
        <dbReference type="ARBA" id="ARBA00022475"/>
    </source>
</evidence>
<evidence type="ECO:0000256" key="6">
    <source>
        <dbReference type="ARBA" id="ARBA00022741"/>
    </source>
</evidence>
<proteinExistence type="inferred from homology"/>
<dbReference type="Pfam" id="PF13491">
    <property type="entry name" value="FtsK_4TM"/>
    <property type="match status" value="1"/>
</dbReference>
<evidence type="ECO:0000313" key="18">
    <source>
        <dbReference type="EMBL" id="MYD89328.1"/>
    </source>
</evidence>
<evidence type="ECO:0000256" key="9">
    <source>
        <dbReference type="ARBA" id="ARBA00022989"/>
    </source>
</evidence>
<keyword evidence="12" id="KW-0131">Cell cycle</keyword>
<feature type="domain" description="FtsK" evidence="17">
    <location>
        <begin position="444"/>
        <end position="634"/>
    </location>
</feature>
<dbReference type="InterPro" id="IPR025199">
    <property type="entry name" value="FtsK_4TM"/>
</dbReference>
<evidence type="ECO:0000256" key="14">
    <source>
        <dbReference type="PROSITE-ProRule" id="PRU00289"/>
    </source>
</evidence>
<dbReference type="EMBL" id="VXPY01000015">
    <property type="protein sequence ID" value="MYD89328.1"/>
    <property type="molecule type" value="Genomic_DNA"/>
</dbReference>
<evidence type="ECO:0000256" key="15">
    <source>
        <dbReference type="SAM" id="MobiDB-lite"/>
    </source>
</evidence>
<dbReference type="GO" id="GO:0005524">
    <property type="term" value="F:ATP binding"/>
    <property type="evidence" value="ECO:0007669"/>
    <property type="project" value="UniProtKB-UniRule"/>
</dbReference>
<dbReference type="Pfam" id="PF17854">
    <property type="entry name" value="FtsK_alpha"/>
    <property type="match status" value="1"/>
</dbReference>
<keyword evidence="5 16" id="KW-0812">Transmembrane</keyword>
<evidence type="ECO:0000256" key="12">
    <source>
        <dbReference type="ARBA" id="ARBA00023306"/>
    </source>
</evidence>
<dbReference type="AlphaFoldDB" id="A0A6B1DPG5"/>